<proteinExistence type="predicted"/>
<dbReference type="EMBL" id="ML991842">
    <property type="protein sequence ID" value="KAF2230361.1"/>
    <property type="molecule type" value="Genomic_DNA"/>
</dbReference>
<keyword evidence="2" id="KW-1185">Reference proteome</keyword>
<dbReference type="OrthoDB" id="3182339at2759"/>
<protein>
    <submittedName>
        <fullName evidence="1">Uncharacterized protein</fullName>
    </submittedName>
</protein>
<accession>A0A6A6GXN6</accession>
<evidence type="ECO:0000313" key="2">
    <source>
        <dbReference type="Proteomes" id="UP000800092"/>
    </source>
</evidence>
<dbReference type="AlphaFoldDB" id="A0A6A6GXN6"/>
<name>A0A6A6GXN6_VIRVR</name>
<evidence type="ECO:0000313" key="1">
    <source>
        <dbReference type="EMBL" id="KAF2230361.1"/>
    </source>
</evidence>
<organism evidence="1 2">
    <name type="scientific">Viridothelium virens</name>
    <name type="common">Speckled blister lichen</name>
    <name type="synonym">Trypethelium virens</name>
    <dbReference type="NCBI Taxonomy" id="1048519"/>
    <lineage>
        <taxon>Eukaryota</taxon>
        <taxon>Fungi</taxon>
        <taxon>Dikarya</taxon>
        <taxon>Ascomycota</taxon>
        <taxon>Pezizomycotina</taxon>
        <taxon>Dothideomycetes</taxon>
        <taxon>Dothideomycetes incertae sedis</taxon>
        <taxon>Trypetheliales</taxon>
        <taxon>Trypetheliaceae</taxon>
        <taxon>Viridothelium</taxon>
    </lineage>
</organism>
<gene>
    <name evidence="1" type="ORF">EV356DRAFT_509044</name>
</gene>
<reference evidence="1" key="1">
    <citation type="journal article" date="2020" name="Stud. Mycol.">
        <title>101 Dothideomycetes genomes: a test case for predicting lifestyles and emergence of pathogens.</title>
        <authorList>
            <person name="Haridas S."/>
            <person name="Albert R."/>
            <person name="Binder M."/>
            <person name="Bloem J."/>
            <person name="Labutti K."/>
            <person name="Salamov A."/>
            <person name="Andreopoulos B."/>
            <person name="Baker S."/>
            <person name="Barry K."/>
            <person name="Bills G."/>
            <person name="Bluhm B."/>
            <person name="Cannon C."/>
            <person name="Castanera R."/>
            <person name="Culley D."/>
            <person name="Daum C."/>
            <person name="Ezra D."/>
            <person name="Gonzalez J."/>
            <person name="Henrissat B."/>
            <person name="Kuo A."/>
            <person name="Liang C."/>
            <person name="Lipzen A."/>
            <person name="Lutzoni F."/>
            <person name="Magnuson J."/>
            <person name="Mondo S."/>
            <person name="Nolan M."/>
            <person name="Ohm R."/>
            <person name="Pangilinan J."/>
            <person name="Park H.-J."/>
            <person name="Ramirez L."/>
            <person name="Alfaro M."/>
            <person name="Sun H."/>
            <person name="Tritt A."/>
            <person name="Yoshinaga Y."/>
            <person name="Zwiers L.-H."/>
            <person name="Turgeon B."/>
            <person name="Goodwin S."/>
            <person name="Spatafora J."/>
            <person name="Crous P."/>
            <person name="Grigoriev I."/>
        </authorList>
    </citation>
    <scope>NUCLEOTIDE SEQUENCE</scope>
    <source>
        <strain evidence="1">Tuck. ex Michener</strain>
    </source>
</reference>
<sequence>MNGILSHEQLQPLFYSQGADYCCRIQGEIDHPECQTVTYERQQYLKVICISKVAGNKSWKRASRKFLEVLS</sequence>
<dbReference type="Proteomes" id="UP000800092">
    <property type="component" value="Unassembled WGS sequence"/>
</dbReference>